<gene>
    <name evidence="13" type="ORF">AURDEDRAFT_169508</name>
</gene>
<dbReference type="Proteomes" id="UP000006514">
    <property type="component" value="Unassembled WGS sequence"/>
</dbReference>
<evidence type="ECO:0000256" key="11">
    <source>
        <dbReference type="SAM" id="MobiDB-lite"/>
    </source>
</evidence>
<feature type="region of interest" description="Disordered" evidence="11">
    <location>
        <begin position="141"/>
        <end position="163"/>
    </location>
</feature>
<comment type="subcellular location">
    <subcellularLocation>
        <location evidence="1">Nucleus</location>
    </subcellularLocation>
</comment>
<keyword evidence="7" id="KW-0238">DNA-binding</keyword>
<feature type="domain" description="C2H2-type" evidence="12">
    <location>
        <begin position="89"/>
        <end position="116"/>
    </location>
</feature>
<dbReference type="InParanoid" id="J0WX84"/>
<evidence type="ECO:0000256" key="3">
    <source>
        <dbReference type="ARBA" id="ARBA00022737"/>
    </source>
</evidence>
<dbReference type="InterPro" id="IPR051061">
    <property type="entry name" value="Zinc_finger_trans_reg"/>
</dbReference>
<feature type="domain" description="C2H2-type" evidence="12">
    <location>
        <begin position="117"/>
        <end position="142"/>
    </location>
</feature>
<dbReference type="PANTHER" id="PTHR46179">
    <property type="entry name" value="ZINC FINGER PROTEIN"/>
    <property type="match status" value="1"/>
</dbReference>
<dbReference type="GO" id="GO:0000122">
    <property type="term" value="P:negative regulation of transcription by RNA polymerase II"/>
    <property type="evidence" value="ECO:0007669"/>
    <property type="project" value="UniProtKB-ARBA"/>
</dbReference>
<keyword evidence="14" id="KW-1185">Reference proteome</keyword>
<evidence type="ECO:0000256" key="1">
    <source>
        <dbReference type="ARBA" id="ARBA00004123"/>
    </source>
</evidence>
<evidence type="ECO:0000259" key="12">
    <source>
        <dbReference type="PROSITE" id="PS50157"/>
    </source>
</evidence>
<evidence type="ECO:0000256" key="7">
    <source>
        <dbReference type="ARBA" id="ARBA00023125"/>
    </source>
</evidence>
<dbReference type="FunFam" id="3.30.160.60:FF:000100">
    <property type="entry name" value="Zinc finger 45-like"/>
    <property type="match status" value="1"/>
</dbReference>
<dbReference type="SMART" id="SM00355">
    <property type="entry name" value="ZnF_C2H2"/>
    <property type="match status" value="2"/>
</dbReference>
<organism evidence="13 14">
    <name type="scientific">Auricularia subglabra (strain TFB-10046 / SS5)</name>
    <name type="common">White-rot fungus</name>
    <name type="synonym">Auricularia delicata (strain TFB10046)</name>
    <dbReference type="NCBI Taxonomy" id="717982"/>
    <lineage>
        <taxon>Eukaryota</taxon>
        <taxon>Fungi</taxon>
        <taxon>Dikarya</taxon>
        <taxon>Basidiomycota</taxon>
        <taxon>Agaricomycotina</taxon>
        <taxon>Agaricomycetes</taxon>
        <taxon>Auriculariales</taxon>
        <taxon>Auriculariaceae</taxon>
        <taxon>Auricularia</taxon>
    </lineage>
</organism>
<reference evidence="14" key="1">
    <citation type="journal article" date="2012" name="Science">
        <title>The Paleozoic origin of enzymatic lignin decomposition reconstructed from 31 fungal genomes.</title>
        <authorList>
            <person name="Floudas D."/>
            <person name="Binder M."/>
            <person name="Riley R."/>
            <person name="Barry K."/>
            <person name="Blanchette R.A."/>
            <person name="Henrissat B."/>
            <person name="Martinez A.T."/>
            <person name="Otillar R."/>
            <person name="Spatafora J.W."/>
            <person name="Yadav J.S."/>
            <person name="Aerts A."/>
            <person name="Benoit I."/>
            <person name="Boyd A."/>
            <person name="Carlson A."/>
            <person name="Copeland A."/>
            <person name="Coutinho P.M."/>
            <person name="de Vries R.P."/>
            <person name="Ferreira P."/>
            <person name="Findley K."/>
            <person name="Foster B."/>
            <person name="Gaskell J."/>
            <person name="Glotzer D."/>
            <person name="Gorecki P."/>
            <person name="Heitman J."/>
            <person name="Hesse C."/>
            <person name="Hori C."/>
            <person name="Igarashi K."/>
            <person name="Jurgens J.A."/>
            <person name="Kallen N."/>
            <person name="Kersten P."/>
            <person name="Kohler A."/>
            <person name="Kuees U."/>
            <person name="Kumar T.K.A."/>
            <person name="Kuo A."/>
            <person name="LaButti K."/>
            <person name="Larrondo L.F."/>
            <person name="Lindquist E."/>
            <person name="Ling A."/>
            <person name="Lombard V."/>
            <person name="Lucas S."/>
            <person name="Lundell T."/>
            <person name="Martin R."/>
            <person name="McLaughlin D.J."/>
            <person name="Morgenstern I."/>
            <person name="Morin E."/>
            <person name="Murat C."/>
            <person name="Nagy L.G."/>
            <person name="Nolan M."/>
            <person name="Ohm R.A."/>
            <person name="Patyshakuliyeva A."/>
            <person name="Rokas A."/>
            <person name="Ruiz-Duenas F.J."/>
            <person name="Sabat G."/>
            <person name="Salamov A."/>
            <person name="Samejima M."/>
            <person name="Schmutz J."/>
            <person name="Slot J.C."/>
            <person name="St John F."/>
            <person name="Stenlid J."/>
            <person name="Sun H."/>
            <person name="Sun S."/>
            <person name="Syed K."/>
            <person name="Tsang A."/>
            <person name="Wiebenga A."/>
            <person name="Young D."/>
            <person name="Pisabarro A."/>
            <person name="Eastwood D.C."/>
            <person name="Martin F."/>
            <person name="Cullen D."/>
            <person name="Grigoriev I.V."/>
            <person name="Hibbett D.S."/>
        </authorList>
    </citation>
    <scope>NUCLEOTIDE SEQUENCE [LARGE SCALE GENOMIC DNA]</scope>
    <source>
        <strain evidence="14">TFB10046</strain>
    </source>
</reference>
<keyword evidence="5" id="KW-0862">Zinc</keyword>
<evidence type="ECO:0000256" key="9">
    <source>
        <dbReference type="ARBA" id="ARBA00023242"/>
    </source>
</evidence>
<evidence type="ECO:0000256" key="6">
    <source>
        <dbReference type="ARBA" id="ARBA00023015"/>
    </source>
</evidence>
<sequence length="163" mass="17466">MPGPPTQPLYQQPPQHGAHRPPAPSHQAPPPPGGHFSIMRTSYGQSPLTVASSATTYSGLSGNIRPLRQGEYSQYAVDTQTAEGIDVKYQCPHCGKGFDRPSSLRTHINSHTGEKPYTCAHPGCGRQFGVLSNMYRHMRTAHGQGGSGAGQDGEDEYDDGTHA</sequence>
<dbReference type="Gene3D" id="3.30.160.60">
    <property type="entry name" value="Classic Zinc Finger"/>
    <property type="match status" value="2"/>
</dbReference>
<name>J0WX84_AURST</name>
<dbReference type="PROSITE" id="PS00028">
    <property type="entry name" value="ZINC_FINGER_C2H2_1"/>
    <property type="match status" value="2"/>
</dbReference>
<dbReference type="EMBL" id="JH687793">
    <property type="protein sequence ID" value="EJD41350.1"/>
    <property type="molecule type" value="Genomic_DNA"/>
</dbReference>
<evidence type="ECO:0000256" key="2">
    <source>
        <dbReference type="ARBA" id="ARBA00022723"/>
    </source>
</evidence>
<keyword evidence="9" id="KW-0539">Nucleus</keyword>
<keyword evidence="8" id="KW-0804">Transcription</keyword>
<dbReference type="SUPFAM" id="SSF57667">
    <property type="entry name" value="beta-beta-alpha zinc fingers"/>
    <property type="match status" value="1"/>
</dbReference>
<dbReference type="GO" id="GO:0005634">
    <property type="term" value="C:nucleus"/>
    <property type="evidence" value="ECO:0007669"/>
    <property type="project" value="UniProtKB-SubCell"/>
</dbReference>
<dbReference type="AlphaFoldDB" id="J0WX84"/>
<dbReference type="eggNOG" id="KOG1721">
    <property type="taxonomic scope" value="Eukaryota"/>
</dbReference>
<dbReference type="OMA" id="SHFIEVH"/>
<accession>J0WX84</accession>
<proteinExistence type="predicted"/>
<dbReference type="Pfam" id="PF00096">
    <property type="entry name" value="zf-C2H2"/>
    <property type="match status" value="2"/>
</dbReference>
<dbReference type="InterPro" id="IPR013087">
    <property type="entry name" value="Znf_C2H2_type"/>
</dbReference>
<evidence type="ECO:0000313" key="14">
    <source>
        <dbReference type="Proteomes" id="UP000006514"/>
    </source>
</evidence>
<dbReference type="InterPro" id="IPR036236">
    <property type="entry name" value="Znf_C2H2_sf"/>
</dbReference>
<evidence type="ECO:0000313" key="13">
    <source>
        <dbReference type="EMBL" id="EJD41350.1"/>
    </source>
</evidence>
<evidence type="ECO:0000256" key="10">
    <source>
        <dbReference type="PROSITE-ProRule" id="PRU00042"/>
    </source>
</evidence>
<keyword evidence="2" id="KW-0479">Metal-binding</keyword>
<dbReference type="PANTHER" id="PTHR46179:SF13">
    <property type="entry name" value="C2H2-TYPE DOMAIN-CONTAINING PROTEIN"/>
    <property type="match status" value="1"/>
</dbReference>
<dbReference type="FunFam" id="3.30.160.60:FF:001465">
    <property type="entry name" value="Zinc finger protein 560"/>
    <property type="match status" value="1"/>
</dbReference>
<dbReference type="PROSITE" id="PS50157">
    <property type="entry name" value="ZINC_FINGER_C2H2_2"/>
    <property type="match status" value="2"/>
</dbReference>
<feature type="compositionally biased region" description="Pro residues" evidence="11">
    <location>
        <begin position="21"/>
        <end position="33"/>
    </location>
</feature>
<protein>
    <recommendedName>
        <fullName evidence="12">C2H2-type domain-containing protein</fullName>
    </recommendedName>
</protein>
<dbReference type="OrthoDB" id="6077919at2759"/>
<dbReference type="GO" id="GO:0003677">
    <property type="term" value="F:DNA binding"/>
    <property type="evidence" value="ECO:0007669"/>
    <property type="project" value="UniProtKB-KW"/>
</dbReference>
<evidence type="ECO:0000256" key="8">
    <source>
        <dbReference type="ARBA" id="ARBA00023163"/>
    </source>
</evidence>
<evidence type="ECO:0000256" key="4">
    <source>
        <dbReference type="ARBA" id="ARBA00022771"/>
    </source>
</evidence>
<dbReference type="GO" id="GO:0008270">
    <property type="term" value="F:zinc ion binding"/>
    <property type="evidence" value="ECO:0007669"/>
    <property type="project" value="UniProtKB-KW"/>
</dbReference>
<keyword evidence="4 10" id="KW-0863">Zinc-finger</keyword>
<feature type="compositionally biased region" description="Acidic residues" evidence="11">
    <location>
        <begin position="152"/>
        <end position="163"/>
    </location>
</feature>
<feature type="region of interest" description="Disordered" evidence="11">
    <location>
        <begin position="1"/>
        <end position="35"/>
    </location>
</feature>
<dbReference type="KEGG" id="adl:AURDEDRAFT_169508"/>
<keyword evidence="3" id="KW-0677">Repeat</keyword>
<keyword evidence="6" id="KW-0805">Transcription regulation</keyword>
<evidence type="ECO:0000256" key="5">
    <source>
        <dbReference type="ARBA" id="ARBA00022833"/>
    </source>
</evidence>